<name>A0A1X7TX40_AMPQE</name>
<proteinExistence type="predicted"/>
<dbReference type="GO" id="GO:0006281">
    <property type="term" value="P:DNA repair"/>
    <property type="evidence" value="ECO:0007669"/>
    <property type="project" value="UniProtKB-ARBA"/>
</dbReference>
<dbReference type="OMA" id="CTIQRIT"/>
<protein>
    <submittedName>
        <fullName evidence="1">Uncharacterized protein</fullName>
    </submittedName>
</protein>
<accession>A0A1X7TX40</accession>
<sequence>MGIYIADAGFIASSPDGVVLNPEGMSVNDGCRNLKSFFCHLNGSNIVTLKRNHQYYYQIEGAMAITGAKWCNFVVWTPKKCTIQRITFNPYFWESTYSQLKDTYFCHILP</sequence>
<dbReference type="InterPro" id="IPR051703">
    <property type="entry name" value="NF-kappa-B_Signaling_Reg"/>
</dbReference>
<dbReference type="InterPro" id="IPR011604">
    <property type="entry name" value="PDDEXK-like_dom_sf"/>
</dbReference>
<dbReference type="PANTHER" id="PTHR46609:SF8">
    <property type="entry name" value="YQAJ VIRAL RECOMBINASE DOMAIN-CONTAINING PROTEIN"/>
    <property type="match status" value="1"/>
</dbReference>
<evidence type="ECO:0000313" key="1">
    <source>
        <dbReference type="EnsemblMetazoa" id="Aqu2.1.20026_001"/>
    </source>
</evidence>
<dbReference type="PANTHER" id="PTHR46609">
    <property type="entry name" value="EXONUCLEASE, PHAGE-TYPE/RECB, C-TERMINAL DOMAIN-CONTAINING PROTEIN"/>
    <property type="match status" value="1"/>
</dbReference>
<dbReference type="SUPFAM" id="SSF52980">
    <property type="entry name" value="Restriction endonuclease-like"/>
    <property type="match status" value="1"/>
</dbReference>
<dbReference type="InterPro" id="IPR011335">
    <property type="entry name" value="Restrct_endonuc-II-like"/>
</dbReference>
<dbReference type="STRING" id="400682.A0A1X7TX40"/>
<reference evidence="1" key="1">
    <citation type="submission" date="2017-05" db="UniProtKB">
        <authorList>
            <consortium name="EnsemblMetazoa"/>
        </authorList>
    </citation>
    <scope>IDENTIFICATION</scope>
</reference>
<organism evidence="1">
    <name type="scientific">Amphimedon queenslandica</name>
    <name type="common">Sponge</name>
    <dbReference type="NCBI Taxonomy" id="400682"/>
    <lineage>
        <taxon>Eukaryota</taxon>
        <taxon>Metazoa</taxon>
        <taxon>Porifera</taxon>
        <taxon>Demospongiae</taxon>
        <taxon>Heteroscleromorpha</taxon>
        <taxon>Haplosclerida</taxon>
        <taxon>Niphatidae</taxon>
        <taxon>Amphimedon</taxon>
    </lineage>
</organism>
<dbReference type="Gene3D" id="3.90.320.10">
    <property type="match status" value="1"/>
</dbReference>
<dbReference type="InParanoid" id="A0A1X7TX40"/>
<dbReference type="AlphaFoldDB" id="A0A1X7TX40"/>
<dbReference type="EnsemblMetazoa" id="Aqu2.1.20026_001">
    <property type="protein sequence ID" value="Aqu2.1.20026_001"/>
    <property type="gene ID" value="Aqu2.1.20026"/>
</dbReference>